<evidence type="ECO:0000256" key="1">
    <source>
        <dbReference type="SAM" id="MobiDB-lite"/>
    </source>
</evidence>
<comment type="caution">
    <text evidence="2">The sequence shown here is derived from an EMBL/GenBank/DDBJ whole genome shotgun (WGS) entry which is preliminary data.</text>
</comment>
<evidence type="ECO:0000313" key="3">
    <source>
        <dbReference type="Proteomes" id="UP000298663"/>
    </source>
</evidence>
<sequence length="87" mass="9928">MFRGFRRSALLQTKSKLDRRRFSRNALRIALRRSESCSRIQNSKFSSLGARDLRSSTTNDVFVSHTTQQLSHSPAAVSSDLDSRGRR</sequence>
<accession>A0A4U5N566</accession>
<proteinExistence type="predicted"/>
<dbReference type="EMBL" id="AZBU02000005">
    <property type="protein sequence ID" value="TKR77696.1"/>
    <property type="molecule type" value="Genomic_DNA"/>
</dbReference>
<keyword evidence="3" id="KW-1185">Reference proteome</keyword>
<gene>
    <name evidence="2" type="ORF">L596_018618</name>
</gene>
<organism evidence="2 3">
    <name type="scientific">Steinernema carpocapsae</name>
    <name type="common">Entomopathogenic nematode</name>
    <dbReference type="NCBI Taxonomy" id="34508"/>
    <lineage>
        <taxon>Eukaryota</taxon>
        <taxon>Metazoa</taxon>
        <taxon>Ecdysozoa</taxon>
        <taxon>Nematoda</taxon>
        <taxon>Chromadorea</taxon>
        <taxon>Rhabditida</taxon>
        <taxon>Tylenchina</taxon>
        <taxon>Panagrolaimomorpha</taxon>
        <taxon>Strongyloidoidea</taxon>
        <taxon>Steinernematidae</taxon>
        <taxon>Steinernema</taxon>
    </lineage>
</organism>
<protein>
    <submittedName>
        <fullName evidence="2">Uncharacterized protein</fullName>
    </submittedName>
</protein>
<dbReference type="AlphaFoldDB" id="A0A4U5N566"/>
<evidence type="ECO:0000313" key="2">
    <source>
        <dbReference type="EMBL" id="TKR77696.1"/>
    </source>
</evidence>
<feature type="region of interest" description="Disordered" evidence="1">
    <location>
        <begin position="65"/>
        <end position="87"/>
    </location>
</feature>
<reference evidence="2 3" key="2">
    <citation type="journal article" date="2019" name="G3 (Bethesda)">
        <title>Hybrid Assembly of the Genome of the Entomopathogenic Nematode Steinernema carpocapsae Identifies the X-Chromosome.</title>
        <authorList>
            <person name="Serra L."/>
            <person name="Macchietto M."/>
            <person name="Macias-Munoz A."/>
            <person name="McGill C.J."/>
            <person name="Rodriguez I.M."/>
            <person name="Rodriguez B."/>
            <person name="Murad R."/>
            <person name="Mortazavi A."/>
        </authorList>
    </citation>
    <scope>NUCLEOTIDE SEQUENCE [LARGE SCALE GENOMIC DNA]</scope>
    <source>
        <strain evidence="2 3">ALL</strain>
    </source>
</reference>
<name>A0A4U5N566_STECR</name>
<reference evidence="2 3" key="1">
    <citation type="journal article" date="2015" name="Genome Biol.">
        <title>Comparative genomics of Steinernema reveals deeply conserved gene regulatory networks.</title>
        <authorList>
            <person name="Dillman A.R."/>
            <person name="Macchietto M."/>
            <person name="Porter C.F."/>
            <person name="Rogers A."/>
            <person name="Williams B."/>
            <person name="Antoshechkin I."/>
            <person name="Lee M.M."/>
            <person name="Goodwin Z."/>
            <person name="Lu X."/>
            <person name="Lewis E.E."/>
            <person name="Goodrich-Blair H."/>
            <person name="Stock S.P."/>
            <person name="Adams B.J."/>
            <person name="Sternberg P.W."/>
            <person name="Mortazavi A."/>
        </authorList>
    </citation>
    <scope>NUCLEOTIDE SEQUENCE [LARGE SCALE GENOMIC DNA]</scope>
    <source>
        <strain evidence="2 3">ALL</strain>
    </source>
</reference>
<dbReference type="Proteomes" id="UP000298663">
    <property type="component" value="Unassembled WGS sequence"/>
</dbReference>